<evidence type="ECO:0000313" key="2">
    <source>
        <dbReference type="EMBL" id="MBL1083657.1"/>
    </source>
</evidence>
<dbReference type="GO" id="GO:0005506">
    <property type="term" value="F:iron ion binding"/>
    <property type="evidence" value="ECO:0007669"/>
    <property type="project" value="InterPro"/>
</dbReference>
<reference evidence="2" key="1">
    <citation type="submission" date="2021-01" db="EMBL/GenBank/DDBJ databases">
        <title>WGS of actinomycetes isolated from Thailand.</title>
        <authorList>
            <person name="Thawai C."/>
        </authorList>
    </citation>
    <scope>NUCLEOTIDE SEQUENCE</scope>
    <source>
        <strain evidence="2">RCU-197</strain>
    </source>
</reference>
<evidence type="ECO:0000256" key="1">
    <source>
        <dbReference type="ARBA" id="ARBA00010617"/>
    </source>
</evidence>
<dbReference type="PANTHER" id="PTHR24305:SF166">
    <property type="entry name" value="CYTOCHROME P450 12A4, MITOCHONDRIAL-RELATED"/>
    <property type="match status" value="1"/>
</dbReference>
<organism evidence="2 3">
    <name type="scientific">Streptomyces actinomycinicus</name>
    <dbReference type="NCBI Taxonomy" id="1695166"/>
    <lineage>
        <taxon>Bacteria</taxon>
        <taxon>Bacillati</taxon>
        <taxon>Actinomycetota</taxon>
        <taxon>Actinomycetes</taxon>
        <taxon>Kitasatosporales</taxon>
        <taxon>Streptomycetaceae</taxon>
        <taxon>Streptomyces</taxon>
    </lineage>
</organism>
<dbReference type="AlphaFoldDB" id="A0A937EJS2"/>
<dbReference type="InterPro" id="IPR001128">
    <property type="entry name" value="Cyt_P450"/>
</dbReference>
<dbReference type="CDD" id="cd00302">
    <property type="entry name" value="cytochrome_P450"/>
    <property type="match status" value="1"/>
</dbReference>
<comment type="similarity">
    <text evidence="1">Belongs to the cytochrome P450 family.</text>
</comment>
<dbReference type="GO" id="GO:0016705">
    <property type="term" value="F:oxidoreductase activity, acting on paired donors, with incorporation or reduction of molecular oxygen"/>
    <property type="evidence" value="ECO:0007669"/>
    <property type="project" value="InterPro"/>
</dbReference>
<comment type="caution">
    <text evidence="2">The sequence shown here is derived from an EMBL/GenBank/DDBJ whole genome shotgun (WGS) entry which is preliminary data.</text>
</comment>
<proteinExistence type="inferred from homology"/>
<dbReference type="InterPro" id="IPR036396">
    <property type="entry name" value="Cyt_P450_sf"/>
</dbReference>
<dbReference type="InterPro" id="IPR050121">
    <property type="entry name" value="Cytochrome_P450_monoxygenase"/>
</dbReference>
<evidence type="ECO:0000313" key="3">
    <source>
        <dbReference type="Proteomes" id="UP000661858"/>
    </source>
</evidence>
<gene>
    <name evidence="2" type="ORF">JK359_17060</name>
</gene>
<name>A0A937EJS2_9ACTN</name>
<dbReference type="Proteomes" id="UP000661858">
    <property type="component" value="Unassembled WGS sequence"/>
</dbReference>
<keyword evidence="3" id="KW-1185">Reference proteome</keyword>
<dbReference type="Pfam" id="PF00067">
    <property type="entry name" value="p450"/>
    <property type="match status" value="1"/>
</dbReference>
<dbReference type="Gene3D" id="1.10.630.10">
    <property type="entry name" value="Cytochrome P450"/>
    <property type="match status" value="1"/>
</dbReference>
<protein>
    <submittedName>
        <fullName evidence="2">Cytochrome P450</fullName>
    </submittedName>
</protein>
<accession>A0A937EJS2</accession>
<dbReference type="GO" id="GO:0004497">
    <property type="term" value="F:monooxygenase activity"/>
    <property type="evidence" value="ECO:0007669"/>
    <property type="project" value="InterPro"/>
</dbReference>
<dbReference type="PANTHER" id="PTHR24305">
    <property type="entry name" value="CYTOCHROME P450"/>
    <property type="match status" value="1"/>
</dbReference>
<dbReference type="EMBL" id="JAERRK010000007">
    <property type="protein sequence ID" value="MBL1083657.1"/>
    <property type="molecule type" value="Genomic_DNA"/>
</dbReference>
<sequence length="379" mass="41634">MTWRELRRFGHDPLEFIEAVSSRNPRGVFQLPWGVWCVNDADLARMVLRSPDFNRGMSHFFTPGLPTRAAQIHLGQSVRETLRARTPELRTALAEVVAGFPRDSHWPRAGIQLVYRAAAGLLLHPDTEPSLRRLLEQAVDGGLMVRAAHIRQRVRAETLRARLKPALTEHVTQRRAAPCTGEPRDVLDAVLSACPAEVTHREAADLYMLLFRSIVGNVGYSVGWSVLLAGLRHTSASPWPWPADSVVREAARHRPFVWMVGRTAPGPIDIGGVPLPSETNISVCPYLLHHDGSWTSPGTFRPERWAEASGHGTYLPYSAGPFTCAGAGIAHTLTTEAVHALADSARLAVSGADPRPIVTNAAIPRPFTLHRTVRTSTHP</sequence>
<dbReference type="GO" id="GO:0020037">
    <property type="term" value="F:heme binding"/>
    <property type="evidence" value="ECO:0007669"/>
    <property type="project" value="InterPro"/>
</dbReference>
<dbReference type="SUPFAM" id="SSF48264">
    <property type="entry name" value="Cytochrome P450"/>
    <property type="match status" value="1"/>
</dbReference>